<feature type="region of interest" description="Disordered" evidence="1">
    <location>
        <begin position="1067"/>
        <end position="1127"/>
    </location>
</feature>
<feature type="region of interest" description="Disordered" evidence="1">
    <location>
        <begin position="177"/>
        <end position="239"/>
    </location>
</feature>
<feature type="compositionally biased region" description="Polar residues" evidence="1">
    <location>
        <begin position="1090"/>
        <end position="1103"/>
    </location>
</feature>
<feature type="domain" description="C2H2-type" evidence="2">
    <location>
        <begin position="1912"/>
        <end position="1933"/>
    </location>
</feature>
<protein>
    <recommendedName>
        <fullName evidence="2">C2H2-type domain-containing protein</fullName>
    </recommendedName>
</protein>
<dbReference type="EMBL" id="WIXE01013738">
    <property type="protein sequence ID" value="KAK5974857.1"/>
    <property type="molecule type" value="Genomic_DNA"/>
</dbReference>
<reference evidence="3 4" key="1">
    <citation type="submission" date="2019-10" db="EMBL/GenBank/DDBJ databases">
        <title>Assembly and Annotation for the nematode Trichostrongylus colubriformis.</title>
        <authorList>
            <person name="Martin J."/>
        </authorList>
    </citation>
    <scope>NUCLEOTIDE SEQUENCE [LARGE SCALE GENOMIC DNA]</scope>
    <source>
        <strain evidence="3">G859</strain>
        <tissue evidence="3">Whole worm</tissue>
    </source>
</reference>
<gene>
    <name evidence="3" type="ORF">GCK32_004650</name>
</gene>
<evidence type="ECO:0000313" key="3">
    <source>
        <dbReference type="EMBL" id="KAK5974857.1"/>
    </source>
</evidence>
<feature type="region of interest" description="Disordered" evidence="1">
    <location>
        <begin position="864"/>
        <end position="943"/>
    </location>
</feature>
<dbReference type="Proteomes" id="UP001331761">
    <property type="component" value="Unassembled WGS sequence"/>
</dbReference>
<feature type="region of interest" description="Disordered" evidence="1">
    <location>
        <begin position="1228"/>
        <end position="1256"/>
    </location>
</feature>
<feature type="compositionally biased region" description="Basic and acidic residues" evidence="1">
    <location>
        <begin position="96"/>
        <end position="114"/>
    </location>
</feature>
<accession>A0AAN8F9T2</accession>
<sequence length="1968" mass="216543">MEELTNAQLSMLWLLRDVHTTKQAVEKAILNELPLWPDAIRMARAYHRSKKDLAGGKYYIIGSEWIEDEWNSPYSYHELGRYPINKRKNASVSRKLSPESSERESRSTGVRKDQLFSTSSVHTQFPSGSDSLKEKEAVCDQIESDRSKQLGGTAGASTELDHLQLDRNLSDVYRISDDGSSECEAGDADVTRLTLAPQGRNTATGSLPHKSAPKESAASRDPAISVDPKRSEKRRPASPVKKPIFDYSVFEPEIRRQCELLIEPRPIRSFSHFYTPEEFREKWLKEQEELLGKGKENSTSGNSEMEDVEAAVLAEFDKADEELEQAIMSGEVMKAGEEMNRGEPMPQNASNPDKEKAKRRYVYPFDDSSSVICSDFSDDDNIGTNIFMEISEHRRVEGASSPSSCSDDSNYVLPPNVFVWLPQTLTYDINLVTHFRSPSPSAKYDIVIPIFEKESIEMGTSEPKRATVTSLFTYSKNPCHSGAFARKRGARMGSPTSFACEASTSKMTSIDCDISSSCWTSDYCEIELFEHVKEHASITCKASKDVVSSVARVFSSHPSNNETYEAVLAEHLSEHVAFTCREPKRATVTSLFSYSKNPCHSGAFARKRGARMGSPTSFACEASTNKMTSIDCDMSSSCSTSDYCQIELFEHVKEHATIACKASEDVVSSVACVFSNHLSNNETYEAVLAEQLSEHVALTCRESTFEEVVSSLSFESTSFNKDCTVILPTSLQESASLDCRAPKLHDIRSLDKLNAKSEIIEDTLQILPTLTFASTSLSCSAPRCETVTSSWIFEIQIGNGTSVTIRDKVQSKVAMHCKASAYCDLTRRPLSNRLPIRSSKLHDATMEECLLLLELGAMPSQSIDVDPCPQNSPCSSTSSTKGNTKTRRRDSKRIASSESAQSHAVNLNEVSAALTTGYEKPTTRHSAAETMSSQRSDHSGSPDRLVIVEDLEGVIMKDPPLDEMPVREEAVVKRRSSTRAAPSSTVRSSPSVILELEGNSSTKSSCGSVSRKSLRKRGPEPFAADTVVTQAKRRKGRASATFENTHSSPLSDTLSVEAECHTGAEMRTENVHRVVSRTKSELRISDEKTSVPSTSTGQTASSRNKSKHSATTTDRKRLRNSRSPELKHLTKTLTTALPRFRSPVVFERDAHPTTSQLSNNSITTPLMPQKTMGSEVAVMKSMRGPKANNAITPCKTAVLPPTKIYPKPVSELSVLSLGVDSVVQVPTRSGSGNVGSAKVSQSPLLSTKESRQLESHSPNRYVEISAAFNPKTRLRSCVSVSILTEEFEVVEATFKECRTKVGVNHNLSPIAKQKHIDADEISGVSAPWDVKNSSADTHTSAPITRRKGTNLLSEDYGIVTASRACLVSTDATSSKLLAPSQAVTSASPETPVPISVVLSQTGSSLENGKLSATQASTISTRCRTPQVVNVRKRRPTQAQASPNKKARCASSDIMDSLEGTIKERIPPSVSTNHDLQRRSGRLKRSPEANESPVVQKRRKTSVAESKSCVPAPSDHDTSQSVREEPQTASSRRKSSRFATQAETTTPATSNDGNHMSSAPSSSPASSITTNDDVVIIDSASTCRRRRKSSSPPILVVAVELIASFVPTKRDNKRSAEPITLWTCNFAEVSTTAIFSSDSAEILNALALEIITSEASTLSTVNMATFAQFVFNLFDPVSPIFGKLSNIEPSTLPANFTTIFELASPLQFRHRLDYSSFNTMLMNRLPESGLHALTLDSRKVSMLKITKFVDTIKESVAEICEELRTRRTLSKGEIQTEKDLSSEVQHLITSRYVETMMKLADACHKAPNVPAQVIADRFHLLLCGWNCFLQQGGALRVRLQLSPMRSHPGIVDVTTAWLDQIDGVLSRAQATLSTRTSAFAVSLAQEKNVMKKIWQKMASQTSPTCKDGSYIHCAECNLYFHNEDTDFMHNRILHQKSRECEECYDMFHTLLGLDLHMVGCHKRSFVSKL</sequence>
<evidence type="ECO:0000259" key="2">
    <source>
        <dbReference type="PROSITE" id="PS00028"/>
    </source>
</evidence>
<feature type="region of interest" description="Disordered" evidence="1">
    <location>
        <begin position="1030"/>
        <end position="1054"/>
    </location>
</feature>
<feature type="compositionally biased region" description="Polar residues" evidence="1">
    <location>
        <begin position="1041"/>
        <end position="1054"/>
    </location>
</feature>
<evidence type="ECO:0000313" key="4">
    <source>
        <dbReference type="Proteomes" id="UP001331761"/>
    </source>
</evidence>
<feature type="region of interest" description="Disordered" evidence="1">
    <location>
        <begin position="998"/>
        <end position="1018"/>
    </location>
</feature>
<keyword evidence="4" id="KW-1185">Reference proteome</keyword>
<proteinExistence type="predicted"/>
<feature type="compositionally biased region" description="Polar residues" evidence="1">
    <location>
        <begin position="864"/>
        <end position="874"/>
    </location>
</feature>
<feature type="compositionally biased region" description="Basic and acidic residues" evidence="1">
    <location>
        <begin position="1513"/>
        <end position="1525"/>
    </location>
</feature>
<feature type="compositionally biased region" description="Basic and acidic residues" evidence="1">
    <location>
        <begin position="1067"/>
        <end position="1089"/>
    </location>
</feature>
<feature type="compositionally biased region" description="Polar residues" evidence="1">
    <location>
        <begin position="894"/>
        <end position="909"/>
    </location>
</feature>
<feature type="compositionally biased region" description="Polar residues" evidence="1">
    <location>
        <begin position="1238"/>
        <end position="1247"/>
    </location>
</feature>
<feature type="compositionally biased region" description="Polar residues" evidence="1">
    <location>
        <begin position="1536"/>
        <end position="1555"/>
    </location>
</feature>
<feature type="compositionally biased region" description="Low complexity" evidence="1">
    <location>
        <begin position="1556"/>
        <end position="1566"/>
    </location>
</feature>
<dbReference type="PROSITE" id="PS00028">
    <property type="entry name" value="ZINC_FINGER_C2H2_1"/>
    <property type="match status" value="2"/>
</dbReference>
<evidence type="ECO:0000256" key="1">
    <source>
        <dbReference type="SAM" id="MobiDB-lite"/>
    </source>
</evidence>
<feature type="compositionally biased region" description="Polar residues" evidence="1">
    <location>
        <begin position="998"/>
        <end position="1011"/>
    </location>
</feature>
<feature type="domain" description="C2H2-type" evidence="2">
    <location>
        <begin position="1939"/>
        <end position="1960"/>
    </location>
</feature>
<organism evidence="3 4">
    <name type="scientific">Trichostrongylus colubriformis</name>
    <name type="common">Black scour worm</name>
    <dbReference type="NCBI Taxonomy" id="6319"/>
    <lineage>
        <taxon>Eukaryota</taxon>
        <taxon>Metazoa</taxon>
        <taxon>Ecdysozoa</taxon>
        <taxon>Nematoda</taxon>
        <taxon>Chromadorea</taxon>
        <taxon>Rhabditida</taxon>
        <taxon>Rhabditina</taxon>
        <taxon>Rhabditomorpha</taxon>
        <taxon>Strongyloidea</taxon>
        <taxon>Trichostrongylidae</taxon>
        <taxon>Trichostrongylus</taxon>
    </lineage>
</organism>
<feature type="region of interest" description="Disordered" evidence="1">
    <location>
        <begin position="1430"/>
        <end position="1569"/>
    </location>
</feature>
<feature type="compositionally biased region" description="Basic and acidic residues" evidence="1">
    <location>
        <begin position="131"/>
        <end position="148"/>
    </location>
</feature>
<feature type="region of interest" description="Disordered" evidence="1">
    <location>
        <begin position="89"/>
        <end position="159"/>
    </location>
</feature>
<comment type="caution">
    <text evidence="3">The sequence shown here is derived from an EMBL/GenBank/DDBJ whole genome shotgun (WGS) entry which is preliminary data.</text>
</comment>
<feature type="compositionally biased region" description="Polar residues" evidence="1">
    <location>
        <begin position="115"/>
        <end position="130"/>
    </location>
</feature>
<name>A0AAN8F9T2_TRICO</name>
<dbReference type="InterPro" id="IPR013087">
    <property type="entry name" value="Znf_C2H2_type"/>
</dbReference>